<sequence>FSNRATTIYSFKDTTGLLKGDVEEVKRFPIPDDVIVCDFCNDKITEFPVPVMGSYALCPGCFAEVKADNVDNTSSDKDEVHQRTKRFHAHLDVCSQCENHPWGLCATGARLLKEAATGHLQEGEEQ</sequence>
<comment type="caution">
    <text evidence="1">The sequence shown here is derived from an EMBL/GenBank/DDBJ whole genome shotgun (WGS) entry which is preliminary data.</text>
</comment>
<reference evidence="1" key="1">
    <citation type="journal article" date="2014" name="Front. Microbiol.">
        <title>High frequency of phylogenetically diverse reductive dehalogenase-homologous genes in deep subseafloor sedimentary metagenomes.</title>
        <authorList>
            <person name="Kawai M."/>
            <person name="Futagami T."/>
            <person name="Toyoda A."/>
            <person name="Takaki Y."/>
            <person name="Nishi S."/>
            <person name="Hori S."/>
            <person name="Arai W."/>
            <person name="Tsubouchi T."/>
            <person name="Morono Y."/>
            <person name="Uchiyama I."/>
            <person name="Ito T."/>
            <person name="Fujiyama A."/>
            <person name="Inagaki F."/>
            <person name="Takami H."/>
        </authorList>
    </citation>
    <scope>NUCLEOTIDE SEQUENCE</scope>
    <source>
        <strain evidence="1">Expedition CK06-06</strain>
    </source>
</reference>
<feature type="non-terminal residue" evidence="1">
    <location>
        <position position="1"/>
    </location>
</feature>
<gene>
    <name evidence="1" type="ORF">S03H2_55865</name>
</gene>
<name>X1K066_9ZZZZ</name>
<dbReference type="AlphaFoldDB" id="X1K066"/>
<dbReference type="EMBL" id="BARU01035719">
    <property type="protein sequence ID" value="GAH83684.1"/>
    <property type="molecule type" value="Genomic_DNA"/>
</dbReference>
<organism evidence="1">
    <name type="scientific">marine sediment metagenome</name>
    <dbReference type="NCBI Taxonomy" id="412755"/>
    <lineage>
        <taxon>unclassified sequences</taxon>
        <taxon>metagenomes</taxon>
        <taxon>ecological metagenomes</taxon>
    </lineage>
</organism>
<accession>X1K066</accession>
<proteinExistence type="predicted"/>
<evidence type="ECO:0000313" key="1">
    <source>
        <dbReference type="EMBL" id="GAH83684.1"/>
    </source>
</evidence>
<protein>
    <submittedName>
        <fullName evidence="1">Uncharacterized protein</fullName>
    </submittedName>
</protein>